<dbReference type="AlphaFoldDB" id="A0A928Z816"/>
<name>A0A928Z816_9CYAN</name>
<keyword evidence="2" id="KW-1185">Reference proteome</keyword>
<sequence length="114" mass="13136">MPISQLASEIHSITGAAIDVEPFPLPRDLFDSFAAVGWARPEFYLNRDIRHGISSFSQIHPDELEDGLLHLQEDLETGKWDRKYGELRHRDRYDVGYCFVKSMFPFQALPGLKD</sequence>
<proteinExistence type="predicted"/>
<dbReference type="EMBL" id="JADEXN010000278">
    <property type="protein sequence ID" value="MBE9041992.1"/>
    <property type="molecule type" value="Genomic_DNA"/>
</dbReference>
<evidence type="ECO:0000313" key="1">
    <source>
        <dbReference type="EMBL" id="MBE9041992.1"/>
    </source>
</evidence>
<reference evidence="1" key="1">
    <citation type="submission" date="2020-10" db="EMBL/GenBank/DDBJ databases">
        <authorList>
            <person name="Castelo-Branco R."/>
            <person name="Eusebio N."/>
            <person name="Adriana R."/>
            <person name="Vieira A."/>
            <person name="Brugerolle De Fraissinette N."/>
            <person name="Rezende De Castro R."/>
            <person name="Schneider M.P."/>
            <person name="Vasconcelos V."/>
            <person name="Leao P.N."/>
        </authorList>
    </citation>
    <scope>NUCLEOTIDE SEQUENCE</scope>
    <source>
        <strain evidence="1">LEGE 11467</strain>
    </source>
</reference>
<organism evidence="1 2">
    <name type="scientific">Zarconia navalis LEGE 11467</name>
    <dbReference type="NCBI Taxonomy" id="1828826"/>
    <lineage>
        <taxon>Bacteria</taxon>
        <taxon>Bacillati</taxon>
        <taxon>Cyanobacteriota</taxon>
        <taxon>Cyanophyceae</taxon>
        <taxon>Oscillatoriophycideae</taxon>
        <taxon>Oscillatoriales</taxon>
        <taxon>Oscillatoriales incertae sedis</taxon>
        <taxon>Zarconia</taxon>
        <taxon>Zarconia navalis</taxon>
    </lineage>
</organism>
<dbReference type="InterPro" id="IPR029063">
    <property type="entry name" value="SAM-dependent_MTases_sf"/>
</dbReference>
<gene>
    <name evidence="1" type="ORF">IQ235_14515</name>
</gene>
<dbReference type="Proteomes" id="UP000621799">
    <property type="component" value="Unassembled WGS sequence"/>
</dbReference>
<evidence type="ECO:0000313" key="2">
    <source>
        <dbReference type="Proteomes" id="UP000621799"/>
    </source>
</evidence>
<comment type="caution">
    <text evidence="1">The sequence shown here is derived from an EMBL/GenBank/DDBJ whole genome shotgun (WGS) entry which is preliminary data.</text>
</comment>
<protein>
    <submittedName>
        <fullName evidence="1">Uncharacterized protein</fullName>
    </submittedName>
</protein>
<accession>A0A928Z816</accession>
<dbReference type="Gene3D" id="3.40.50.150">
    <property type="entry name" value="Vaccinia Virus protein VP39"/>
    <property type="match status" value="1"/>
</dbReference>